<dbReference type="Gene3D" id="3.40.605.10">
    <property type="entry name" value="Aldehyde Dehydrogenase, Chain A, domain 1"/>
    <property type="match status" value="1"/>
</dbReference>
<dbReference type="PANTHER" id="PTHR42804">
    <property type="entry name" value="ALDEHYDE DEHYDROGENASE"/>
    <property type="match status" value="1"/>
</dbReference>
<keyword evidence="5" id="KW-1185">Reference proteome</keyword>
<evidence type="ECO:0000256" key="2">
    <source>
        <dbReference type="ARBA" id="ARBA00023002"/>
    </source>
</evidence>
<dbReference type="PANTHER" id="PTHR42804:SF1">
    <property type="entry name" value="ALDEHYDE DEHYDROGENASE-RELATED"/>
    <property type="match status" value="1"/>
</dbReference>
<dbReference type="EMBL" id="JAGIYY010000006">
    <property type="protein sequence ID" value="MBP0440318.1"/>
    <property type="molecule type" value="Genomic_DNA"/>
</dbReference>
<sequence length="476" mass="51278">MIEKRQFYINGSWVDPKVAHDHPVINPSNEEPCATISLGSDADTDAAVAAAKAAFPAWAATSVAERKSYVEGILKQFEKRRDEMAKAISLEMGAPIELAFGSQAGSLEWHLRNFLVAIDEIQWLKPMGSKGDTMIAQEPIGVVGLITPWNWPMNQVTLKVVPAMLAGCTCVLKPSEEAPLSSMLFAEFVHDAGVPAGVFNLVNGDGAGVGTRLSGHPDVEMISFTGSTRAGRAISRTAAETLKRVTLELGGKGANLVFADADDGAVERGVRHMMQNSGQSCNAPSRMLVERPYYDRAVEIATSVANTIKVAPADQKGDHIGPVVNKRQWDQIQNYIQKGIEEGARLVAGGLGLPEGMNRGYYVRPTVFADVKPGMTIEREEIFGPVLAMMPFDTEEEAVKVANDTPYGLTNYVQSGNQERRHRLALQLKAGMVEMNGKARAAGAPFGGVKASGRAREGGVWGIEEFLEAKAISGWN</sequence>
<dbReference type="AlphaFoldDB" id="A0A8J7R0L8"/>
<evidence type="ECO:0000313" key="5">
    <source>
        <dbReference type="Proteomes" id="UP000666240"/>
    </source>
</evidence>
<evidence type="ECO:0000259" key="3">
    <source>
        <dbReference type="Pfam" id="PF00171"/>
    </source>
</evidence>
<dbReference type="RefSeq" id="WP_209336328.1">
    <property type="nucleotide sequence ID" value="NZ_JAGIYY010000006.1"/>
</dbReference>
<protein>
    <submittedName>
        <fullName evidence="4">Aldehyde dehydrogenase family protein</fullName>
    </submittedName>
</protein>
<feature type="domain" description="Aldehyde dehydrogenase" evidence="3">
    <location>
        <begin position="13"/>
        <end position="472"/>
    </location>
</feature>
<dbReference type="FunFam" id="3.40.605.10:FF:000007">
    <property type="entry name" value="NAD/NADP-dependent betaine aldehyde dehydrogenase"/>
    <property type="match status" value="1"/>
</dbReference>
<dbReference type="InterPro" id="IPR016163">
    <property type="entry name" value="Ald_DH_C"/>
</dbReference>
<dbReference type="Proteomes" id="UP000666240">
    <property type="component" value="Unassembled WGS sequence"/>
</dbReference>
<organism evidence="4 5">
    <name type="scientific">Tianweitania sediminis</name>
    <dbReference type="NCBI Taxonomy" id="1502156"/>
    <lineage>
        <taxon>Bacteria</taxon>
        <taxon>Pseudomonadati</taxon>
        <taxon>Pseudomonadota</taxon>
        <taxon>Alphaproteobacteria</taxon>
        <taxon>Hyphomicrobiales</taxon>
        <taxon>Phyllobacteriaceae</taxon>
        <taxon>Tianweitania</taxon>
    </lineage>
</organism>
<comment type="similarity">
    <text evidence="1">Belongs to the aldehyde dehydrogenase family.</text>
</comment>
<name>A0A8J7R0L8_9HYPH</name>
<reference evidence="4" key="1">
    <citation type="submission" date="2021-03" db="EMBL/GenBank/DDBJ databases">
        <title>Genome sequencing and assembly of Tianweitania sediminis.</title>
        <authorList>
            <person name="Chhetri G."/>
        </authorList>
    </citation>
    <scope>NUCLEOTIDE SEQUENCE</scope>
    <source>
        <strain evidence="4">Z8</strain>
    </source>
</reference>
<dbReference type="InterPro" id="IPR016162">
    <property type="entry name" value="Ald_DH_N"/>
</dbReference>
<evidence type="ECO:0000256" key="1">
    <source>
        <dbReference type="ARBA" id="ARBA00009986"/>
    </source>
</evidence>
<gene>
    <name evidence="4" type="ORF">J5Y06_16815</name>
</gene>
<dbReference type="InterPro" id="IPR016161">
    <property type="entry name" value="Ald_DH/histidinol_DH"/>
</dbReference>
<dbReference type="InterPro" id="IPR015590">
    <property type="entry name" value="Aldehyde_DH_dom"/>
</dbReference>
<evidence type="ECO:0000313" key="4">
    <source>
        <dbReference type="EMBL" id="MBP0440318.1"/>
    </source>
</evidence>
<dbReference type="CDD" id="cd07138">
    <property type="entry name" value="ALDH_CddD_SSP0762"/>
    <property type="match status" value="1"/>
</dbReference>
<accession>A0A8J7R0L8</accession>
<dbReference type="SUPFAM" id="SSF53720">
    <property type="entry name" value="ALDH-like"/>
    <property type="match status" value="1"/>
</dbReference>
<dbReference type="Pfam" id="PF00171">
    <property type="entry name" value="Aldedh"/>
    <property type="match status" value="1"/>
</dbReference>
<dbReference type="GO" id="GO:0016620">
    <property type="term" value="F:oxidoreductase activity, acting on the aldehyde or oxo group of donors, NAD or NADP as acceptor"/>
    <property type="evidence" value="ECO:0007669"/>
    <property type="project" value="InterPro"/>
</dbReference>
<keyword evidence="2" id="KW-0560">Oxidoreductase</keyword>
<comment type="caution">
    <text evidence="4">The sequence shown here is derived from an EMBL/GenBank/DDBJ whole genome shotgun (WGS) entry which is preliminary data.</text>
</comment>
<proteinExistence type="inferred from homology"/>
<dbReference type="Gene3D" id="3.40.309.10">
    <property type="entry name" value="Aldehyde Dehydrogenase, Chain A, domain 2"/>
    <property type="match status" value="1"/>
</dbReference>